<organism evidence="8 9">
    <name type="scientific">Colletotrichum godetiae</name>
    <dbReference type="NCBI Taxonomy" id="1209918"/>
    <lineage>
        <taxon>Eukaryota</taxon>
        <taxon>Fungi</taxon>
        <taxon>Dikarya</taxon>
        <taxon>Ascomycota</taxon>
        <taxon>Pezizomycotina</taxon>
        <taxon>Sordariomycetes</taxon>
        <taxon>Hypocreomycetidae</taxon>
        <taxon>Glomerellales</taxon>
        <taxon>Glomerellaceae</taxon>
        <taxon>Colletotrichum</taxon>
        <taxon>Colletotrichum acutatum species complex</taxon>
    </lineage>
</organism>
<dbReference type="PANTHER" id="PTHR42973">
    <property type="entry name" value="BINDING OXIDOREDUCTASE, PUTATIVE (AFU_ORTHOLOGUE AFUA_1G17690)-RELATED"/>
    <property type="match status" value="1"/>
</dbReference>
<gene>
    <name evidence="8" type="ORF">BDP55DRAFT_638933</name>
</gene>
<feature type="domain" description="FAD-binding PCMH-type" evidence="7">
    <location>
        <begin position="66"/>
        <end position="243"/>
    </location>
</feature>
<dbReference type="InterPro" id="IPR036318">
    <property type="entry name" value="FAD-bd_PCMH-like_sf"/>
</dbReference>
<dbReference type="AlphaFoldDB" id="A0AAJ0AA13"/>
<dbReference type="InterPro" id="IPR016167">
    <property type="entry name" value="FAD-bd_PCMH_sub1"/>
</dbReference>
<dbReference type="GO" id="GO:0016491">
    <property type="term" value="F:oxidoreductase activity"/>
    <property type="evidence" value="ECO:0007669"/>
    <property type="project" value="UniProtKB-KW"/>
</dbReference>
<keyword evidence="5" id="KW-0560">Oxidoreductase</keyword>
<reference evidence="8" key="1">
    <citation type="submission" date="2021-06" db="EMBL/GenBank/DDBJ databases">
        <title>Comparative genomics, transcriptomics and evolutionary studies reveal genomic signatures of adaptation to plant cell wall in hemibiotrophic fungi.</title>
        <authorList>
            <consortium name="DOE Joint Genome Institute"/>
            <person name="Baroncelli R."/>
            <person name="Diaz J.F."/>
            <person name="Benocci T."/>
            <person name="Peng M."/>
            <person name="Battaglia E."/>
            <person name="Haridas S."/>
            <person name="Andreopoulos W."/>
            <person name="Labutti K."/>
            <person name="Pangilinan J."/>
            <person name="Floch G.L."/>
            <person name="Makela M.R."/>
            <person name="Henrissat B."/>
            <person name="Grigoriev I.V."/>
            <person name="Crouch J.A."/>
            <person name="De Vries R.P."/>
            <person name="Sukno S.A."/>
            <person name="Thon M.R."/>
        </authorList>
    </citation>
    <scope>NUCLEOTIDE SEQUENCE</scope>
    <source>
        <strain evidence="8">CBS 193.32</strain>
    </source>
</reference>
<dbReference type="Gene3D" id="3.40.462.20">
    <property type="match status" value="1"/>
</dbReference>
<comment type="cofactor">
    <cofactor evidence="1">
        <name>FAD</name>
        <dbReference type="ChEBI" id="CHEBI:57692"/>
    </cofactor>
</comment>
<dbReference type="Gene3D" id="3.30.465.10">
    <property type="match status" value="1"/>
</dbReference>
<evidence type="ECO:0000256" key="6">
    <source>
        <dbReference type="SAM" id="MobiDB-lite"/>
    </source>
</evidence>
<dbReference type="InterPro" id="IPR016166">
    <property type="entry name" value="FAD-bd_PCMH"/>
</dbReference>
<evidence type="ECO:0000256" key="4">
    <source>
        <dbReference type="ARBA" id="ARBA00022827"/>
    </source>
</evidence>
<protein>
    <recommendedName>
        <fullName evidence="7">FAD-binding PCMH-type domain-containing protein</fullName>
    </recommendedName>
</protein>
<dbReference type="Pfam" id="PF08031">
    <property type="entry name" value="BBE"/>
    <property type="match status" value="1"/>
</dbReference>
<feature type="region of interest" description="Disordered" evidence="6">
    <location>
        <begin position="18"/>
        <end position="48"/>
    </location>
</feature>
<evidence type="ECO:0000256" key="2">
    <source>
        <dbReference type="ARBA" id="ARBA00005466"/>
    </source>
</evidence>
<accession>A0AAJ0AA13</accession>
<dbReference type="EMBL" id="JAHMHR010000099">
    <property type="protein sequence ID" value="KAK1657235.1"/>
    <property type="molecule type" value="Genomic_DNA"/>
</dbReference>
<dbReference type="InterPro" id="IPR050416">
    <property type="entry name" value="FAD-linked_Oxidoreductase"/>
</dbReference>
<dbReference type="PANTHER" id="PTHR42973:SF39">
    <property type="entry name" value="FAD-BINDING PCMH-TYPE DOMAIN-CONTAINING PROTEIN"/>
    <property type="match status" value="1"/>
</dbReference>
<evidence type="ECO:0000313" key="9">
    <source>
        <dbReference type="Proteomes" id="UP001224890"/>
    </source>
</evidence>
<dbReference type="RefSeq" id="XP_060421999.1">
    <property type="nucleotide sequence ID" value="XM_060573175.1"/>
</dbReference>
<dbReference type="GO" id="GO:0071949">
    <property type="term" value="F:FAD binding"/>
    <property type="evidence" value="ECO:0007669"/>
    <property type="project" value="InterPro"/>
</dbReference>
<evidence type="ECO:0000256" key="1">
    <source>
        <dbReference type="ARBA" id="ARBA00001974"/>
    </source>
</evidence>
<keyword evidence="9" id="KW-1185">Reference proteome</keyword>
<dbReference type="Proteomes" id="UP001224890">
    <property type="component" value="Unassembled WGS sequence"/>
</dbReference>
<dbReference type="InterPro" id="IPR016169">
    <property type="entry name" value="FAD-bd_PCMH_sub2"/>
</dbReference>
<proteinExistence type="inferred from homology"/>
<sequence>MVDIDILKQTLTPAQVLEPGTPQYERPVSDGSTAFPASRDSTPANHIGGSILRRQNPQVFIGNLNYRLTTPVVVVQAKSTNDVVSTIDFARENDLRLTVKNGGHSYMGYCLNLGGIVLDLSLMNTCHIDYDKMLIRMDGGLVWKDVYYKYLKDKRNIVIGGQCPTVGVSGFTLGAGLSPFSRSYGLGCDNLLEMTVVTWKGEVITVSREDKDEEKRELFWALAGGGGGNFGVTVSLTSRMHKLRDDEGKVVCGQLQWNLPQQKEDFEKMMNVFNTNKCPAELTIDALWSHTKNKQQTGGMTVIYNGGMEKAQKALEPLLAFEPAVNTLKEMAWTDWVHQAEGWDPKSQVYHHHASFIFAEGAITDEVTTKISRLIEEALHVVDATAENLVNDPKCHILWDHIGARTEAVAPDATPFPWRKGHYVTTIKVQWTDKSKADDIMKFVARCKKELLPHAIEQKAAYINYIDGTVRNWQEAYYGNNYPRLQRIKTKWDPKNFFRNWQSIQPLTDESETFPISDITVGAPISGEVSNLPSDEKVEQWWKHCAPLLSPDDLGSPKTNEEVFMTGAKLRKSRLKQIFQRGGQLCL</sequence>
<dbReference type="GeneID" id="85457701"/>
<evidence type="ECO:0000259" key="7">
    <source>
        <dbReference type="PROSITE" id="PS51387"/>
    </source>
</evidence>
<comment type="similarity">
    <text evidence="2">Belongs to the oxygen-dependent FAD-linked oxidoreductase family.</text>
</comment>
<name>A0AAJ0AA13_9PEZI</name>
<keyword evidence="3" id="KW-0285">Flavoprotein</keyword>
<dbReference type="InterPro" id="IPR006094">
    <property type="entry name" value="Oxid_FAD_bind_N"/>
</dbReference>
<keyword evidence="4" id="KW-0274">FAD</keyword>
<dbReference type="Pfam" id="PF01565">
    <property type="entry name" value="FAD_binding_4"/>
    <property type="match status" value="1"/>
</dbReference>
<evidence type="ECO:0000256" key="5">
    <source>
        <dbReference type="ARBA" id="ARBA00023002"/>
    </source>
</evidence>
<evidence type="ECO:0000313" key="8">
    <source>
        <dbReference type="EMBL" id="KAK1657235.1"/>
    </source>
</evidence>
<dbReference type="Gene3D" id="3.30.43.10">
    <property type="entry name" value="Uridine Diphospho-n-acetylenolpyruvylglucosamine Reductase, domain 2"/>
    <property type="match status" value="1"/>
</dbReference>
<comment type="caution">
    <text evidence="8">The sequence shown here is derived from an EMBL/GenBank/DDBJ whole genome shotgun (WGS) entry which is preliminary data.</text>
</comment>
<dbReference type="SUPFAM" id="SSF56176">
    <property type="entry name" value="FAD-binding/transporter-associated domain-like"/>
    <property type="match status" value="1"/>
</dbReference>
<evidence type="ECO:0000256" key="3">
    <source>
        <dbReference type="ARBA" id="ARBA00022630"/>
    </source>
</evidence>
<dbReference type="PROSITE" id="PS51387">
    <property type="entry name" value="FAD_PCMH"/>
    <property type="match status" value="1"/>
</dbReference>
<dbReference type="InterPro" id="IPR012951">
    <property type="entry name" value="BBE"/>
</dbReference>